<feature type="compositionally biased region" description="Gly residues" evidence="5">
    <location>
        <begin position="1092"/>
        <end position="1101"/>
    </location>
</feature>
<keyword evidence="7" id="KW-1185">Reference proteome</keyword>
<evidence type="ECO:0000256" key="1">
    <source>
        <dbReference type="ARBA" id="ARBA00022737"/>
    </source>
</evidence>
<protein>
    <submittedName>
        <fullName evidence="6">TPR-like protein</fullName>
    </submittedName>
</protein>
<dbReference type="Proteomes" id="UP000277580">
    <property type="component" value="Unassembled WGS sequence"/>
</dbReference>
<feature type="compositionally biased region" description="Low complexity" evidence="5">
    <location>
        <begin position="1048"/>
        <end position="1057"/>
    </location>
</feature>
<feature type="compositionally biased region" description="Low complexity" evidence="5">
    <location>
        <begin position="1121"/>
        <end position="1140"/>
    </location>
</feature>
<feature type="compositionally biased region" description="Basic and acidic residues" evidence="5">
    <location>
        <begin position="948"/>
        <end position="959"/>
    </location>
</feature>
<dbReference type="InterPro" id="IPR011990">
    <property type="entry name" value="TPR-like_helical_dom_sf"/>
</dbReference>
<dbReference type="EMBL" id="ML119135">
    <property type="protein sequence ID" value="RPB11496.1"/>
    <property type="molecule type" value="Genomic_DNA"/>
</dbReference>
<dbReference type="OrthoDB" id="343875at2759"/>
<dbReference type="GO" id="GO:0016593">
    <property type="term" value="C:Cdc73/Paf1 complex"/>
    <property type="evidence" value="ECO:0007669"/>
    <property type="project" value="TreeGrafter"/>
</dbReference>
<reference evidence="6 7" key="1">
    <citation type="journal article" date="2018" name="Nat. Ecol. Evol.">
        <title>Pezizomycetes genomes reveal the molecular basis of ectomycorrhizal truffle lifestyle.</title>
        <authorList>
            <person name="Murat C."/>
            <person name="Payen T."/>
            <person name="Noel B."/>
            <person name="Kuo A."/>
            <person name="Morin E."/>
            <person name="Chen J."/>
            <person name="Kohler A."/>
            <person name="Krizsan K."/>
            <person name="Balestrini R."/>
            <person name="Da Silva C."/>
            <person name="Montanini B."/>
            <person name="Hainaut M."/>
            <person name="Levati E."/>
            <person name="Barry K.W."/>
            <person name="Belfiori B."/>
            <person name="Cichocki N."/>
            <person name="Clum A."/>
            <person name="Dockter R.B."/>
            <person name="Fauchery L."/>
            <person name="Guy J."/>
            <person name="Iotti M."/>
            <person name="Le Tacon F."/>
            <person name="Lindquist E.A."/>
            <person name="Lipzen A."/>
            <person name="Malagnac F."/>
            <person name="Mello A."/>
            <person name="Molinier V."/>
            <person name="Miyauchi S."/>
            <person name="Poulain J."/>
            <person name="Riccioni C."/>
            <person name="Rubini A."/>
            <person name="Sitrit Y."/>
            <person name="Splivallo R."/>
            <person name="Traeger S."/>
            <person name="Wang M."/>
            <person name="Zifcakova L."/>
            <person name="Wipf D."/>
            <person name="Zambonelli A."/>
            <person name="Paolocci F."/>
            <person name="Nowrousian M."/>
            <person name="Ottonello S."/>
            <person name="Baldrian P."/>
            <person name="Spatafora J.W."/>
            <person name="Henrissat B."/>
            <person name="Nagy L.G."/>
            <person name="Aury J.M."/>
            <person name="Wincker P."/>
            <person name="Grigoriev I.V."/>
            <person name="Bonfante P."/>
            <person name="Martin F.M."/>
        </authorList>
    </citation>
    <scope>NUCLEOTIDE SEQUENCE [LARGE SCALE GENOMIC DNA]</scope>
    <source>
        <strain evidence="6 7">CCBAS932</strain>
    </source>
</reference>
<dbReference type="Gene3D" id="1.25.40.10">
    <property type="entry name" value="Tetratricopeptide repeat domain"/>
    <property type="match status" value="5"/>
</dbReference>
<proteinExistence type="predicted"/>
<feature type="compositionally biased region" description="Basic and acidic residues" evidence="5">
    <location>
        <begin position="1181"/>
        <end position="1193"/>
    </location>
</feature>
<dbReference type="InParanoid" id="A0A3N4KLQ1"/>
<dbReference type="STRING" id="1392247.A0A3N4KLQ1"/>
<feature type="compositionally biased region" description="Acidic residues" evidence="5">
    <location>
        <begin position="1161"/>
        <end position="1180"/>
    </location>
</feature>
<dbReference type="GO" id="GO:0000993">
    <property type="term" value="F:RNA polymerase II complex binding"/>
    <property type="evidence" value="ECO:0007669"/>
    <property type="project" value="TreeGrafter"/>
</dbReference>
<dbReference type="AlphaFoldDB" id="A0A3N4KLQ1"/>
<accession>A0A3N4KLQ1</accession>
<dbReference type="GO" id="GO:0006355">
    <property type="term" value="P:regulation of DNA-templated transcription"/>
    <property type="evidence" value="ECO:0007669"/>
    <property type="project" value="InterPro"/>
</dbReference>
<feature type="compositionally biased region" description="Gly residues" evidence="5">
    <location>
        <begin position="1020"/>
        <end position="1029"/>
    </location>
</feature>
<feature type="repeat" description="TPR" evidence="3">
    <location>
        <begin position="360"/>
        <end position="393"/>
    </location>
</feature>
<sequence length="1208" mass="134782">MASSAALLLNGLTPLRHSRYADIPHSIDIPVSAGDEDDDDETAVVEVDPNGLPDDPTELCTLLENERSPRQFWMYIALAYAKHERVDIAIEIMTKGLQARAGDAAEKLPMLNLLTWLYLQRSREAARNVPEGAIASEAKTKDYYLQLATQALNESSRLDPSSVISGLARGVYSVFKASVSTSTEKGHHLDTATKIFDDAIRSSRSGNMLATLGKARVLYARRRFDKALECYQEVLLKRPDMDPDPRLGIGLCFWNLGHKDDAAIAWERALELDPASKVAHILLALYHLSVTAATPEYDPKFMENYRQVIDHTQKAYKIDKNFPMACTTFSSHFFSKKGYTQCEALAKKAIEYSDVAAVTADGWYLLGRKWHAEGDWEKALTYYRRSDSLREGWLPAKLGVGQVQVLMKDISSAKYTFEAVVQSYPKCLEAKTILGTLYAHEVLQSIPRTGFAASKEDVTDLHRRAIHLLESVRATWKDKKTDPTREALLLTLARLYENDQPDKALSCLQAVHDIYTQLRETDDETMVPLQLLNNMATFHWHNEKYDLARQLYQTALSSIPELKEKDDTADTDALATTLTYNLARCEEAAGNLDEATKQYEQLLARHDDYVDANMRLAYMALRRGGEEGPRRIQRLMQSDGSNLEVRALYGWYLGKQKRKTAINIAEDPEQRHYKHSLQYHDKHDRYSLTGMGNLYLLTAREMRRDSEAEKEKRRKTYEKAVEFFDKALQLDPKNAYAAQGVAIAMVEDRKDLKSAVQVFTKVKETLARDAHALVNLGHCLAGLEQWGRAIENYETALTKFQHGKDPTTLTCLGRVWFAKGKKERESEPEKSLESFKNALDYAKRALAIAPDNVMFMFNVAFVQFQIVQFSINLPETLRTLEDLEAASKGLDEAIQMFTDVAHSKNPPYPAPEIEARSTMGRNTLRKQMERALQKQREYEEKNAFKLAEARRKRDEDIARRQAAADAVRRDEEDRKRAIAEQRRKMQEEAREYAERKAAEEMARDDGDFDGDGEKRKKRSGGGGGGGGGSSKRKQQKDETVGSDTESDAAGAALATAAKARRNRSKSAITDDDGEKPPAKKRKKLTRRRAASPGGGGGGAGRGKFKSSEVVNSSDDDDLDDLVVPASAPAPAAAAAAAVSADEGGSGSKAAQRKRKPRAAVSDDEEEEEGMGDNLFGEDELEKGAAKADVEMPDRAPTPGGAAGDEDED</sequence>
<feature type="repeat" description="TPR" evidence="3">
    <location>
        <begin position="701"/>
        <end position="734"/>
    </location>
</feature>
<feature type="coiled-coil region" evidence="4">
    <location>
        <begin position="585"/>
        <end position="612"/>
    </location>
</feature>
<feature type="region of interest" description="Disordered" evidence="5">
    <location>
        <begin position="948"/>
        <end position="1208"/>
    </location>
</feature>
<dbReference type="Pfam" id="PF13181">
    <property type="entry name" value="TPR_8"/>
    <property type="match status" value="1"/>
</dbReference>
<dbReference type="GO" id="GO:0006368">
    <property type="term" value="P:transcription elongation by RNA polymerase II"/>
    <property type="evidence" value="ECO:0007669"/>
    <property type="project" value="TreeGrafter"/>
</dbReference>
<evidence type="ECO:0000256" key="4">
    <source>
        <dbReference type="SAM" id="Coils"/>
    </source>
</evidence>
<evidence type="ECO:0000313" key="6">
    <source>
        <dbReference type="EMBL" id="RPB11496.1"/>
    </source>
</evidence>
<feature type="compositionally biased region" description="Basic and acidic residues" evidence="5">
    <location>
        <begin position="966"/>
        <end position="1005"/>
    </location>
</feature>
<feature type="compositionally biased region" description="Basic residues" evidence="5">
    <location>
        <begin position="1078"/>
        <end position="1089"/>
    </location>
</feature>
<dbReference type="SMART" id="SM00028">
    <property type="entry name" value="TPR"/>
    <property type="match status" value="9"/>
</dbReference>
<gene>
    <name evidence="6" type="ORF">P167DRAFT_524314</name>
</gene>
<evidence type="ECO:0000256" key="5">
    <source>
        <dbReference type="SAM" id="MobiDB-lite"/>
    </source>
</evidence>
<feature type="repeat" description="TPR" evidence="3">
    <location>
        <begin position="243"/>
        <end position="276"/>
    </location>
</feature>
<evidence type="ECO:0000256" key="3">
    <source>
        <dbReference type="PROSITE-ProRule" id="PRU00339"/>
    </source>
</evidence>
<dbReference type="PROSITE" id="PS50005">
    <property type="entry name" value="TPR"/>
    <property type="match status" value="3"/>
</dbReference>
<dbReference type="FunCoup" id="A0A3N4KLQ1">
    <property type="interactions" value="947"/>
</dbReference>
<dbReference type="InterPro" id="IPR019734">
    <property type="entry name" value="TPR_rpt"/>
</dbReference>
<organism evidence="6 7">
    <name type="scientific">Morchella conica CCBAS932</name>
    <dbReference type="NCBI Taxonomy" id="1392247"/>
    <lineage>
        <taxon>Eukaryota</taxon>
        <taxon>Fungi</taxon>
        <taxon>Dikarya</taxon>
        <taxon>Ascomycota</taxon>
        <taxon>Pezizomycotina</taxon>
        <taxon>Pezizomycetes</taxon>
        <taxon>Pezizales</taxon>
        <taxon>Morchellaceae</taxon>
        <taxon>Morchella</taxon>
    </lineage>
</organism>
<evidence type="ECO:0000313" key="7">
    <source>
        <dbReference type="Proteomes" id="UP000277580"/>
    </source>
</evidence>
<dbReference type="SUPFAM" id="SSF48452">
    <property type="entry name" value="TPR-like"/>
    <property type="match status" value="3"/>
</dbReference>
<evidence type="ECO:0000256" key="2">
    <source>
        <dbReference type="ARBA" id="ARBA00022803"/>
    </source>
</evidence>
<name>A0A3N4KLQ1_9PEZI</name>
<dbReference type="InterPro" id="IPR031101">
    <property type="entry name" value="Ctr9"/>
</dbReference>
<dbReference type="PANTHER" id="PTHR14027:SF2">
    <property type="entry name" value="RNA POLYMERASE-ASSOCIATED PROTEIN CTR9 HOMOLOG"/>
    <property type="match status" value="1"/>
</dbReference>
<keyword evidence="4" id="KW-0175">Coiled coil</keyword>
<keyword evidence="2 3" id="KW-0802">TPR repeat</keyword>
<keyword evidence="1" id="KW-0677">Repeat</keyword>
<dbReference type="PANTHER" id="PTHR14027">
    <property type="entry name" value="RNA POLYMERASE-ASSOCIATED PROTEIN CTR9"/>
    <property type="match status" value="1"/>
</dbReference>
<dbReference type="Pfam" id="PF13432">
    <property type="entry name" value="TPR_16"/>
    <property type="match status" value="2"/>
</dbReference>